<dbReference type="InterPro" id="IPR036890">
    <property type="entry name" value="HATPase_C_sf"/>
</dbReference>
<evidence type="ECO:0000259" key="1">
    <source>
        <dbReference type="Pfam" id="PF13581"/>
    </source>
</evidence>
<evidence type="ECO:0000313" key="2">
    <source>
        <dbReference type="EMBL" id="RXI96375.1"/>
    </source>
</evidence>
<keyword evidence="2" id="KW-0547">Nucleotide-binding</keyword>
<feature type="domain" description="Histidine kinase/HSP90-like ATPase" evidence="1">
    <location>
        <begin position="34"/>
        <end position="135"/>
    </location>
</feature>
<dbReference type="Proteomes" id="UP000290649">
    <property type="component" value="Unassembled WGS sequence"/>
</dbReference>
<dbReference type="EMBL" id="QOUX01000047">
    <property type="protein sequence ID" value="RXI96375.1"/>
    <property type="molecule type" value="Genomic_DNA"/>
</dbReference>
<reference evidence="2 3" key="1">
    <citation type="journal article" date="2019" name="Int. J. Syst. Evol. Microbiol.">
        <title>Anaerobacillus alkaliphilus sp. nov., a novel alkaliphilic and moderately halophilic bacterium.</title>
        <authorList>
            <person name="Borsodi A.K."/>
            <person name="Aszalos J.M."/>
            <person name="Bihari P."/>
            <person name="Nagy I."/>
            <person name="Schumann P."/>
            <person name="Sproer C."/>
            <person name="Kovacs A.L."/>
            <person name="Boka K."/>
            <person name="Dobosy P."/>
            <person name="Ovari M."/>
            <person name="Szili-Kovacs T."/>
            <person name="Toth E."/>
        </authorList>
    </citation>
    <scope>NUCLEOTIDE SEQUENCE [LARGE SCALE GENOMIC DNA]</scope>
    <source>
        <strain evidence="2 3">B16-10</strain>
    </source>
</reference>
<name>A0A4Q0VPV8_9BACI</name>
<dbReference type="SUPFAM" id="SSF55874">
    <property type="entry name" value="ATPase domain of HSP90 chaperone/DNA topoisomerase II/histidine kinase"/>
    <property type="match status" value="1"/>
</dbReference>
<sequence>MDVLRHVSTFRLCNMDEYDIVIGKLESVIQSLYPEKPIYLTMVAVLEALNNSIEHGKFPITARVEQNETNKELHIEIIDSGQGFPVPEKIRVINTKGVDRLLEEKLFSTRGRGILIMYKTVKSVSFNASGNKVLLVASL</sequence>
<comment type="caution">
    <text evidence="2">The sequence shown here is derived from an EMBL/GenBank/DDBJ whole genome shotgun (WGS) entry which is preliminary data.</text>
</comment>
<evidence type="ECO:0000313" key="3">
    <source>
        <dbReference type="Proteomes" id="UP000290649"/>
    </source>
</evidence>
<dbReference type="RefSeq" id="WP_129080351.1">
    <property type="nucleotide sequence ID" value="NZ_QOUX01000047.1"/>
</dbReference>
<dbReference type="CDD" id="cd16936">
    <property type="entry name" value="HATPase_RsbW-like"/>
    <property type="match status" value="1"/>
</dbReference>
<accession>A0A4Q0VPV8</accession>
<dbReference type="GO" id="GO:0005524">
    <property type="term" value="F:ATP binding"/>
    <property type="evidence" value="ECO:0007669"/>
    <property type="project" value="UniProtKB-KW"/>
</dbReference>
<dbReference type="AlphaFoldDB" id="A0A4Q0VPV8"/>
<dbReference type="Pfam" id="PF13581">
    <property type="entry name" value="HATPase_c_2"/>
    <property type="match status" value="1"/>
</dbReference>
<organism evidence="2 3">
    <name type="scientific">Anaerobacillus alkaliphilus</name>
    <dbReference type="NCBI Taxonomy" id="1548597"/>
    <lineage>
        <taxon>Bacteria</taxon>
        <taxon>Bacillati</taxon>
        <taxon>Bacillota</taxon>
        <taxon>Bacilli</taxon>
        <taxon>Bacillales</taxon>
        <taxon>Bacillaceae</taxon>
        <taxon>Anaerobacillus</taxon>
    </lineage>
</organism>
<keyword evidence="2" id="KW-0067">ATP-binding</keyword>
<dbReference type="InterPro" id="IPR003594">
    <property type="entry name" value="HATPase_dom"/>
</dbReference>
<proteinExistence type="predicted"/>
<keyword evidence="3" id="KW-1185">Reference proteome</keyword>
<dbReference type="Gene3D" id="3.30.565.10">
    <property type="entry name" value="Histidine kinase-like ATPase, C-terminal domain"/>
    <property type="match status" value="1"/>
</dbReference>
<gene>
    <name evidence="2" type="ORF">DS745_21910</name>
</gene>
<dbReference type="OrthoDB" id="9767435at2"/>
<protein>
    <submittedName>
        <fullName evidence="2">ATP-binding protein</fullName>
    </submittedName>
</protein>